<protein>
    <recommendedName>
        <fullName evidence="3">Lipoprotein</fullName>
    </recommendedName>
</protein>
<sequence>MKKILTIISLICVCILVGCQSQEQTESIKRQYYFHATVLEIKEEYIKEECIKSLDSGTQVGKEVVFQ</sequence>
<dbReference type="PROSITE" id="PS51257">
    <property type="entry name" value="PROKAR_LIPOPROTEIN"/>
    <property type="match status" value="1"/>
</dbReference>
<reference evidence="1" key="1">
    <citation type="submission" date="2022-07" db="EMBL/GenBank/DDBJ databases">
        <title>Faecal culturing of patients with breast cancer.</title>
        <authorList>
            <person name="Teng N.M.Y."/>
            <person name="Kiu R."/>
            <person name="Evans R."/>
            <person name="Baker D.J."/>
            <person name="Zenner C."/>
            <person name="Robinson S.D."/>
            <person name="Hall L.J."/>
        </authorList>
    </citation>
    <scope>NUCLEOTIDE SEQUENCE</scope>
    <source>
        <strain evidence="1">LH1062</strain>
    </source>
</reference>
<accession>A0ABY5I4D8</accession>
<dbReference type="RefSeq" id="WP_290140782.1">
    <property type="nucleotide sequence ID" value="NZ_CP101620.1"/>
</dbReference>
<gene>
    <name evidence="1" type="ORF">NMU03_01785</name>
</gene>
<dbReference type="Proteomes" id="UP001060112">
    <property type="component" value="Chromosome"/>
</dbReference>
<organism evidence="1 2">
    <name type="scientific">Allocoprobacillus halotolerans</name>
    <dbReference type="NCBI Taxonomy" id="2944914"/>
    <lineage>
        <taxon>Bacteria</taxon>
        <taxon>Bacillati</taxon>
        <taxon>Bacillota</taxon>
        <taxon>Erysipelotrichia</taxon>
        <taxon>Erysipelotrichales</taxon>
        <taxon>Erysipelotrichaceae</taxon>
        <taxon>Allocoprobacillus</taxon>
    </lineage>
</organism>
<dbReference type="EMBL" id="CP101620">
    <property type="protein sequence ID" value="UTY39588.1"/>
    <property type="molecule type" value="Genomic_DNA"/>
</dbReference>
<name>A0ABY5I4D8_9FIRM</name>
<keyword evidence="2" id="KW-1185">Reference proteome</keyword>
<proteinExistence type="predicted"/>
<evidence type="ECO:0008006" key="3">
    <source>
        <dbReference type="Google" id="ProtNLM"/>
    </source>
</evidence>
<evidence type="ECO:0000313" key="1">
    <source>
        <dbReference type="EMBL" id="UTY39588.1"/>
    </source>
</evidence>
<evidence type="ECO:0000313" key="2">
    <source>
        <dbReference type="Proteomes" id="UP001060112"/>
    </source>
</evidence>